<evidence type="ECO:0000313" key="4">
    <source>
        <dbReference type="Proteomes" id="UP000223913"/>
    </source>
</evidence>
<feature type="domain" description="Apiosidase-like catalytic" evidence="1">
    <location>
        <begin position="138"/>
        <end position="418"/>
    </location>
</feature>
<dbReference type="Pfam" id="PF13204">
    <property type="entry name" value="Apiosidase"/>
    <property type="match status" value="1"/>
</dbReference>
<keyword evidence="4" id="KW-1185">Reference proteome</keyword>
<feature type="domain" description="DUF5060" evidence="2">
    <location>
        <begin position="39"/>
        <end position="102"/>
    </location>
</feature>
<accession>A0A2D0N0Z7</accession>
<dbReference type="InterPro" id="IPR013783">
    <property type="entry name" value="Ig-like_fold"/>
</dbReference>
<sequence>MYAMKNLVTLLFLLMVSGPVGWSQVAYAFDQTGIRTAVFIPVDLSLRVTALPDAPFEVTLGAVFSHEDGASITVPGFYNGEKEFVVRFAPTLVGNWTFETFSSIPDLAGKMGKVQSLPDTDPDQHGPVGVHPDLPQKFIYADSTPYFALAFELDWLFALDYGDPEGIPKTENIIREVKANGFNQVVMNVYAYDVGWETSENVPDRYQYRQPDFSVFGGDNDDPDFSKLNIDFFKHFDRVIDHLQQKGIMAHLMIYVWNKRVNWPPMYSEADNRYFDYIIKRYQAFSNIIWDVSKEALDYGRCDIPYINERIQRIRNMDAYGSLITVHDYEYCSREPDRVDFISIQNWRNDLYSLSLEALLRHPDKPVMNIEHGGYEKGPFLSFQGNYVDPQTCLIRNYECIFAGLYSTYYWQNTSWNIVIYDPLSSEQDFDPPRFDYYRHLQAFFQLYDFNTLFPHKPKLTTNGRVGADNLASSGYALTNGKGRYLYLLPGSNFQTNVVVPEPPGGQLRAKWFNPFTGEFRDGGISEWWNWKAYRSPWESTTSILILDGE</sequence>
<dbReference type="Proteomes" id="UP000223913">
    <property type="component" value="Unassembled WGS sequence"/>
</dbReference>
<dbReference type="Gene3D" id="3.20.20.80">
    <property type="entry name" value="Glycosidases"/>
    <property type="match status" value="1"/>
</dbReference>
<reference evidence="3 4" key="1">
    <citation type="submission" date="2017-10" db="EMBL/GenBank/DDBJ databases">
        <title>The draft genome sequence of Lewinella nigricans NBRC 102662.</title>
        <authorList>
            <person name="Wang K."/>
        </authorList>
    </citation>
    <scope>NUCLEOTIDE SEQUENCE [LARGE SCALE GENOMIC DNA]</scope>
    <source>
        <strain evidence="3 4">NBRC 102662</strain>
    </source>
</reference>
<protein>
    <recommendedName>
        <fullName evidence="5">DUF4038 domain-containing protein</fullName>
    </recommendedName>
</protein>
<name>A0A2D0N0Z7_FLAN2</name>
<proteinExistence type="predicted"/>
<organism evidence="3 4">
    <name type="scientific">Flavilitoribacter nigricans (strain ATCC 23147 / DSM 23189 / NBRC 102662 / NCIMB 1420 / SS-2)</name>
    <name type="common">Lewinella nigricans</name>
    <dbReference type="NCBI Taxonomy" id="1122177"/>
    <lineage>
        <taxon>Bacteria</taxon>
        <taxon>Pseudomonadati</taxon>
        <taxon>Bacteroidota</taxon>
        <taxon>Saprospiria</taxon>
        <taxon>Saprospirales</taxon>
        <taxon>Lewinellaceae</taxon>
        <taxon>Flavilitoribacter</taxon>
    </lineage>
</organism>
<dbReference type="Pfam" id="PF16586">
    <property type="entry name" value="DUF5060"/>
    <property type="match status" value="1"/>
</dbReference>
<evidence type="ECO:0000259" key="1">
    <source>
        <dbReference type="Pfam" id="PF13204"/>
    </source>
</evidence>
<evidence type="ECO:0000313" key="3">
    <source>
        <dbReference type="EMBL" id="PHN02184.1"/>
    </source>
</evidence>
<evidence type="ECO:0008006" key="5">
    <source>
        <dbReference type="Google" id="ProtNLM"/>
    </source>
</evidence>
<evidence type="ECO:0000259" key="2">
    <source>
        <dbReference type="Pfam" id="PF16586"/>
    </source>
</evidence>
<dbReference type="InterPro" id="IPR032260">
    <property type="entry name" value="DUF5060"/>
</dbReference>
<dbReference type="InterPro" id="IPR017853">
    <property type="entry name" value="GH"/>
</dbReference>
<dbReference type="Gene3D" id="2.60.40.10">
    <property type="entry name" value="Immunoglobulins"/>
    <property type="match status" value="1"/>
</dbReference>
<dbReference type="PANTHER" id="PTHR37836">
    <property type="entry name" value="LMO1036 PROTEIN"/>
    <property type="match status" value="1"/>
</dbReference>
<dbReference type="SUPFAM" id="SSF51445">
    <property type="entry name" value="(Trans)glycosidases"/>
    <property type="match status" value="1"/>
</dbReference>
<dbReference type="AlphaFoldDB" id="A0A2D0N0Z7"/>
<dbReference type="InterPro" id="IPR025277">
    <property type="entry name" value="Apiosidase-like_cat_dom"/>
</dbReference>
<dbReference type="EMBL" id="PDUD01000043">
    <property type="protein sequence ID" value="PHN02184.1"/>
    <property type="molecule type" value="Genomic_DNA"/>
</dbReference>
<gene>
    <name evidence="3" type="ORF">CRP01_33145</name>
</gene>
<comment type="caution">
    <text evidence="3">The sequence shown here is derived from an EMBL/GenBank/DDBJ whole genome shotgun (WGS) entry which is preliminary data.</text>
</comment>
<dbReference type="PANTHER" id="PTHR37836:SF2">
    <property type="entry name" value="DUF4038 DOMAIN-CONTAINING PROTEIN"/>
    <property type="match status" value="1"/>
</dbReference>